<protein>
    <submittedName>
        <fullName evidence="2">Uncharacterized protein</fullName>
    </submittedName>
</protein>
<comment type="caution">
    <text evidence="2">The sequence shown here is derived from an EMBL/GenBank/DDBJ whole genome shotgun (WGS) entry which is preliminary data.</text>
</comment>
<proteinExistence type="predicted"/>
<gene>
    <name evidence="2" type="ORF">HNY73_015583</name>
</gene>
<reference evidence="2" key="1">
    <citation type="journal article" date="2020" name="bioRxiv">
        <title>Chromosome-level reference genome of the European wasp spider Argiope bruennichi: a resource for studies on range expansion and evolutionary adaptation.</title>
        <authorList>
            <person name="Sheffer M.M."/>
            <person name="Hoppe A."/>
            <person name="Krehenwinkel H."/>
            <person name="Uhl G."/>
            <person name="Kuss A.W."/>
            <person name="Jensen L."/>
            <person name="Jensen C."/>
            <person name="Gillespie R.G."/>
            <person name="Hoff K.J."/>
            <person name="Prost S."/>
        </authorList>
    </citation>
    <scope>NUCLEOTIDE SEQUENCE</scope>
</reference>
<dbReference type="EMBL" id="JABXBU010002072">
    <property type="protein sequence ID" value="KAF8778902.1"/>
    <property type="molecule type" value="Genomic_DNA"/>
</dbReference>
<sequence>MSDCDLSPIKTSEPTSPSVIIELEANGEPSDEHSDNVFPLIRRTRGRNKNTTEGQIELGDGSQLRTRSQPNHRDEIEENIFGQASQLKTSGGFITDAVEELATTIRASDFDEGLADAILNKLELCSRFHRNGSNGPSTELKNQIEILGKLCNEIKLRQDECQKTLEEMKNGNSIKSYAQATSNAPPAH</sequence>
<dbReference type="Proteomes" id="UP000807504">
    <property type="component" value="Unassembled WGS sequence"/>
</dbReference>
<evidence type="ECO:0000313" key="3">
    <source>
        <dbReference type="Proteomes" id="UP000807504"/>
    </source>
</evidence>
<evidence type="ECO:0000256" key="1">
    <source>
        <dbReference type="SAM" id="MobiDB-lite"/>
    </source>
</evidence>
<organism evidence="2 3">
    <name type="scientific">Argiope bruennichi</name>
    <name type="common">Wasp spider</name>
    <name type="synonym">Aranea bruennichi</name>
    <dbReference type="NCBI Taxonomy" id="94029"/>
    <lineage>
        <taxon>Eukaryota</taxon>
        <taxon>Metazoa</taxon>
        <taxon>Ecdysozoa</taxon>
        <taxon>Arthropoda</taxon>
        <taxon>Chelicerata</taxon>
        <taxon>Arachnida</taxon>
        <taxon>Araneae</taxon>
        <taxon>Araneomorphae</taxon>
        <taxon>Entelegynae</taxon>
        <taxon>Araneoidea</taxon>
        <taxon>Araneidae</taxon>
        <taxon>Argiope</taxon>
    </lineage>
</organism>
<name>A0A8T0ESH5_ARGBR</name>
<evidence type="ECO:0000313" key="2">
    <source>
        <dbReference type="EMBL" id="KAF8778902.1"/>
    </source>
</evidence>
<accession>A0A8T0ESH5</accession>
<keyword evidence="3" id="KW-1185">Reference proteome</keyword>
<dbReference type="AlphaFoldDB" id="A0A8T0ESH5"/>
<feature type="region of interest" description="Disordered" evidence="1">
    <location>
        <begin position="44"/>
        <end position="69"/>
    </location>
</feature>
<reference evidence="2" key="2">
    <citation type="submission" date="2020-06" db="EMBL/GenBank/DDBJ databases">
        <authorList>
            <person name="Sheffer M."/>
        </authorList>
    </citation>
    <scope>NUCLEOTIDE SEQUENCE</scope>
</reference>